<keyword evidence="3 5" id="KW-1133">Transmembrane helix</keyword>
<dbReference type="EMBL" id="CP001899">
    <property type="protein sequence ID" value="ADC65602.1"/>
    <property type="molecule type" value="Genomic_DNA"/>
</dbReference>
<protein>
    <recommendedName>
        <fullName evidence="8">UbiA prenyltransferase</fullName>
    </recommendedName>
</protein>
<dbReference type="RefSeq" id="WP_012965945.1">
    <property type="nucleotide sequence ID" value="NC_013849.1"/>
</dbReference>
<organism evidence="6 7">
    <name type="scientific">Ferroglobus placidus (strain DSM 10642 / AEDII12DO)</name>
    <dbReference type="NCBI Taxonomy" id="589924"/>
    <lineage>
        <taxon>Archaea</taxon>
        <taxon>Methanobacteriati</taxon>
        <taxon>Methanobacteriota</taxon>
        <taxon>Archaeoglobi</taxon>
        <taxon>Archaeoglobales</taxon>
        <taxon>Archaeoglobaceae</taxon>
        <taxon>Ferroglobus</taxon>
    </lineage>
</organism>
<keyword evidence="2 5" id="KW-0812">Transmembrane</keyword>
<reference evidence="7" key="1">
    <citation type="submission" date="2010-02" db="EMBL/GenBank/DDBJ databases">
        <title>Complete sequence of Ferroglobus placidus DSM 10642.</title>
        <authorList>
            <consortium name="US DOE Joint Genome Institute"/>
            <person name="Lucas S."/>
            <person name="Copeland A."/>
            <person name="Lapidus A."/>
            <person name="Cheng J.-F."/>
            <person name="Bruce D."/>
            <person name="Goodwin L."/>
            <person name="Pitluck S."/>
            <person name="Saunders E."/>
            <person name="Brettin T."/>
            <person name="Detter J.C."/>
            <person name="Han C."/>
            <person name="Tapia R."/>
            <person name="Larimer F."/>
            <person name="Land M."/>
            <person name="Hauser L."/>
            <person name="Kyrpides N."/>
            <person name="Ivanova N."/>
            <person name="Holmes D."/>
            <person name="Lovley D."/>
            <person name="Kyrpides N."/>
            <person name="Anderson I.J."/>
            <person name="Woyke T."/>
        </authorList>
    </citation>
    <scope>NUCLEOTIDE SEQUENCE [LARGE SCALE GENOMIC DNA]</scope>
    <source>
        <strain evidence="7">DSM 10642 / AEDII12DO</strain>
    </source>
</reference>
<dbReference type="Proteomes" id="UP000002613">
    <property type="component" value="Chromosome"/>
</dbReference>
<dbReference type="Gene3D" id="1.10.357.140">
    <property type="entry name" value="UbiA prenyltransferase"/>
    <property type="match status" value="1"/>
</dbReference>
<feature type="transmembrane region" description="Helical" evidence="5">
    <location>
        <begin position="85"/>
        <end position="104"/>
    </location>
</feature>
<dbReference type="InterPro" id="IPR044878">
    <property type="entry name" value="UbiA_sf"/>
</dbReference>
<evidence type="ECO:0000256" key="4">
    <source>
        <dbReference type="ARBA" id="ARBA00023136"/>
    </source>
</evidence>
<proteinExistence type="predicted"/>
<keyword evidence="7" id="KW-1185">Reference proteome</keyword>
<dbReference type="GO" id="GO:0005886">
    <property type="term" value="C:plasma membrane"/>
    <property type="evidence" value="ECO:0007669"/>
    <property type="project" value="UniProtKB-SubCell"/>
</dbReference>
<feature type="transmembrane region" description="Helical" evidence="5">
    <location>
        <begin position="271"/>
        <end position="288"/>
    </location>
</feature>
<dbReference type="eggNOG" id="arCOG00480">
    <property type="taxonomic scope" value="Archaea"/>
</dbReference>
<feature type="transmembrane region" description="Helical" evidence="5">
    <location>
        <begin position="209"/>
        <end position="227"/>
    </location>
</feature>
<reference evidence="6 7" key="2">
    <citation type="journal article" date="2011" name="Stand. Genomic Sci.">
        <title>Complete genome sequence of Ferroglobus placidus AEDII12DO.</title>
        <authorList>
            <person name="Anderson I."/>
            <person name="Risso C."/>
            <person name="Holmes D."/>
            <person name="Lucas S."/>
            <person name="Copeland A."/>
            <person name="Lapidus A."/>
            <person name="Cheng J.F."/>
            <person name="Bruce D."/>
            <person name="Goodwin L."/>
            <person name="Pitluck S."/>
            <person name="Saunders E."/>
            <person name="Brettin T."/>
            <person name="Detter J.C."/>
            <person name="Han C."/>
            <person name="Tapia R."/>
            <person name="Larimer F."/>
            <person name="Land M."/>
            <person name="Hauser L."/>
            <person name="Woyke T."/>
            <person name="Lovley D."/>
            <person name="Kyrpides N."/>
            <person name="Ivanova N."/>
        </authorList>
    </citation>
    <scope>NUCLEOTIDE SEQUENCE [LARGE SCALE GENOMIC DNA]</scope>
    <source>
        <strain evidence="7">DSM 10642 / AEDII12DO</strain>
    </source>
</reference>
<feature type="transmembrane region" description="Helical" evidence="5">
    <location>
        <begin position="166"/>
        <end position="183"/>
    </location>
</feature>
<evidence type="ECO:0000256" key="5">
    <source>
        <dbReference type="SAM" id="Phobius"/>
    </source>
</evidence>
<evidence type="ECO:0000256" key="1">
    <source>
        <dbReference type="ARBA" id="ARBA00004651"/>
    </source>
</evidence>
<dbReference type="GeneID" id="8778970"/>
<dbReference type="InterPro" id="IPR000537">
    <property type="entry name" value="UbiA_prenyltransferase"/>
</dbReference>
<evidence type="ECO:0000313" key="7">
    <source>
        <dbReference type="Proteomes" id="UP000002613"/>
    </source>
</evidence>
<evidence type="ECO:0000313" key="6">
    <source>
        <dbReference type="EMBL" id="ADC65602.1"/>
    </source>
</evidence>
<feature type="transmembrane region" description="Helical" evidence="5">
    <location>
        <begin position="234"/>
        <end position="251"/>
    </location>
</feature>
<evidence type="ECO:0000256" key="3">
    <source>
        <dbReference type="ARBA" id="ARBA00022989"/>
    </source>
</evidence>
<dbReference type="GO" id="GO:0016765">
    <property type="term" value="F:transferase activity, transferring alkyl or aryl (other than methyl) groups"/>
    <property type="evidence" value="ECO:0007669"/>
    <property type="project" value="InterPro"/>
</dbReference>
<feature type="transmembrane region" description="Helical" evidence="5">
    <location>
        <begin position="25"/>
        <end position="52"/>
    </location>
</feature>
<dbReference type="AlphaFoldDB" id="D3RYN9"/>
<name>D3RYN9_FERPA</name>
<dbReference type="Pfam" id="PF01040">
    <property type="entry name" value="UbiA"/>
    <property type="match status" value="1"/>
</dbReference>
<gene>
    <name evidence="6" type="ordered locus">Ferp_1451</name>
</gene>
<keyword evidence="4 5" id="KW-0472">Membrane</keyword>
<comment type="subcellular location">
    <subcellularLocation>
        <location evidence="1">Cell membrane</location>
        <topology evidence="1">Multi-pass membrane protein</topology>
    </subcellularLocation>
</comment>
<dbReference type="HOGENOM" id="CLU_968394_0_0_2"/>
<dbReference type="PaxDb" id="589924-Ferp_1451"/>
<feature type="transmembrane region" description="Helical" evidence="5">
    <location>
        <begin position="141"/>
        <end position="159"/>
    </location>
</feature>
<sequence>MDKNLIKAVIAYSAKPPTIFYPIPLLPILIVGFADGSLLDIAIVILFTSLFYSALNLWNHVNDYKEDFEAGKNTPFIYDNVRKATTAYVFLAYALSLVIFFTLSSTPLGKILFTIVLLLTFLYSDNMITKLRLKKHYATELLTYIVCVPSFILSLHDLVKPINDKAVLLSLSFSPFVISTVFIKDLKDISEDRRAGWKTLGVVFEAENLIKTFFCLNILFYITFAAFSQKFIKISPIFPIAFSLIPAYYFVKSSKENWAISFELARRVQMTVYAGFFFTIIYAVLFYFE</sequence>
<accession>D3RYN9</accession>
<dbReference type="KEGG" id="fpl:Ferp_1451"/>
<evidence type="ECO:0008006" key="8">
    <source>
        <dbReference type="Google" id="ProtNLM"/>
    </source>
</evidence>
<evidence type="ECO:0000256" key="2">
    <source>
        <dbReference type="ARBA" id="ARBA00022692"/>
    </source>
</evidence>
<dbReference type="OrthoDB" id="293340at2157"/>